<evidence type="ECO:0000313" key="3">
    <source>
        <dbReference type="Proteomes" id="UP000007174"/>
    </source>
</evidence>
<dbReference type="Proteomes" id="UP000007174">
    <property type="component" value="Unassembled WGS sequence"/>
</dbReference>
<reference evidence="3" key="1">
    <citation type="journal article" date="2012" name="Nat. Genet.">
        <title>Lifestyle transitions in plant pathogenic Colletotrichum fungi deciphered by genome and transcriptome analyses.</title>
        <authorList>
            <person name="O'Connell R.J."/>
            <person name="Thon M.R."/>
            <person name="Hacquard S."/>
            <person name="Amyotte S.G."/>
            <person name="Kleemann J."/>
            <person name="Torres M.F."/>
            <person name="Damm U."/>
            <person name="Buiate E.A."/>
            <person name="Epstein L."/>
            <person name="Alkan N."/>
            <person name="Altmueller J."/>
            <person name="Alvarado-Balderrama L."/>
            <person name="Bauser C.A."/>
            <person name="Becker C."/>
            <person name="Birren B.W."/>
            <person name="Chen Z."/>
            <person name="Choi J."/>
            <person name="Crouch J.A."/>
            <person name="Duvick J.P."/>
            <person name="Farman M.A."/>
            <person name="Gan P."/>
            <person name="Heiman D."/>
            <person name="Henrissat B."/>
            <person name="Howard R.J."/>
            <person name="Kabbage M."/>
            <person name="Koch C."/>
            <person name="Kracher B."/>
            <person name="Kubo Y."/>
            <person name="Law A.D."/>
            <person name="Lebrun M.-H."/>
            <person name="Lee Y.-H."/>
            <person name="Miyara I."/>
            <person name="Moore N."/>
            <person name="Neumann U."/>
            <person name="Nordstroem K."/>
            <person name="Panaccione D.G."/>
            <person name="Panstruga R."/>
            <person name="Place M."/>
            <person name="Proctor R.H."/>
            <person name="Prusky D."/>
            <person name="Rech G."/>
            <person name="Reinhardt R."/>
            <person name="Rollins J.A."/>
            <person name="Rounsley S."/>
            <person name="Schardl C.L."/>
            <person name="Schwartz D.C."/>
            <person name="Shenoy N."/>
            <person name="Shirasu K."/>
            <person name="Sikhakolli U.R."/>
            <person name="Stueber K."/>
            <person name="Sukno S.A."/>
            <person name="Sweigard J.A."/>
            <person name="Takano Y."/>
            <person name="Takahara H."/>
            <person name="Trail F."/>
            <person name="van der Does H.C."/>
            <person name="Voll L.M."/>
            <person name="Will I."/>
            <person name="Young S."/>
            <person name="Zeng Q."/>
            <person name="Zhang J."/>
            <person name="Zhou S."/>
            <person name="Dickman M.B."/>
            <person name="Schulze-Lefert P."/>
            <person name="Ver Loren van Themaat E."/>
            <person name="Ma L.-J."/>
            <person name="Vaillancourt L.J."/>
        </authorList>
    </citation>
    <scope>NUCLEOTIDE SEQUENCE [LARGE SCALE GENOMIC DNA]</scope>
    <source>
        <strain evidence="3">IMI 349063</strain>
    </source>
</reference>
<name>H1V104_COLHI</name>
<evidence type="ECO:0000256" key="1">
    <source>
        <dbReference type="SAM" id="MobiDB-lite"/>
    </source>
</evidence>
<feature type="region of interest" description="Disordered" evidence="1">
    <location>
        <begin position="129"/>
        <end position="158"/>
    </location>
</feature>
<sequence>LRNCGKSFQEIVTAQLSTSTFLLSQEGWESESLHHLLNVCRGLPFIGTHSRLCKLCRCVLAKGYLDYQPWWVGIGAGLSTQKCICRLLSLVGSRYRNLCPSQEHECGFGSNSILHDAVEIEYLNMEGGAEADDEYQDTNDEDWETEYEDGQSDDEDEWKPGEWICWECYERCRDSKSEVAEDTELKIPGSFVD</sequence>
<dbReference type="AlphaFoldDB" id="H1V104"/>
<proteinExistence type="predicted"/>
<evidence type="ECO:0000313" key="2">
    <source>
        <dbReference type="EMBL" id="CCF33905.1"/>
    </source>
</evidence>
<gene>
    <name evidence="2" type="ORF">CH063_06001</name>
</gene>
<accession>H1V104</accession>
<protein>
    <submittedName>
        <fullName evidence="2">Uncharacterized protein</fullName>
    </submittedName>
</protein>
<feature type="non-terminal residue" evidence="2">
    <location>
        <position position="1"/>
    </location>
</feature>
<dbReference type="VEuPathDB" id="FungiDB:CH63R_12534"/>
<feature type="compositionally biased region" description="Acidic residues" evidence="1">
    <location>
        <begin position="129"/>
        <end position="157"/>
    </location>
</feature>
<organism evidence="2 3">
    <name type="scientific">Colletotrichum higginsianum (strain IMI 349063)</name>
    <name type="common">Crucifer anthracnose fungus</name>
    <dbReference type="NCBI Taxonomy" id="759273"/>
    <lineage>
        <taxon>Eukaryota</taxon>
        <taxon>Fungi</taxon>
        <taxon>Dikarya</taxon>
        <taxon>Ascomycota</taxon>
        <taxon>Pezizomycotina</taxon>
        <taxon>Sordariomycetes</taxon>
        <taxon>Hypocreomycetidae</taxon>
        <taxon>Glomerellales</taxon>
        <taxon>Glomerellaceae</taxon>
        <taxon>Colletotrichum</taxon>
        <taxon>Colletotrichum destructivum species complex</taxon>
    </lineage>
</organism>
<dbReference type="HOGENOM" id="CLU_1411911_0_0_1"/>
<dbReference type="EMBL" id="CACQ02000940">
    <property type="protein sequence ID" value="CCF33905.1"/>
    <property type="molecule type" value="Genomic_DNA"/>
</dbReference>